<dbReference type="InterPro" id="IPR000597">
    <property type="entry name" value="Ribosomal_uL3"/>
</dbReference>
<evidence type="ECO:0000256" key="8">
    <source>
        <dbReference type="HAMAP-Rule" id="MF_01325"/>
    </source>
</evidence>
<evidence type="ECO:0000256" key="5">
    <source>
        <dbReference type="ARBA" id="ARBA00022980"/>
    </source>
</evidence>
<dbReference type="RefSeq" id="WP_130991688.1">
    <property type="nucleotide sequence ID" value="NZ_SISK01000009.1"/>
</dbReference>
<evidence type="ECO:0000256" key="10">
    <source>
        <dbReference type="SAM" id="MobiDB-lite"/>
    </source>
</evidence>
<dbReference type="FunFam" id="3.30.160.810:FF:000001">
    <property type="entry name" value="50S ribosomal protein L3"/>
    <property type="match status" value="1"/>
</dbReference>
<comment type="similarity">
    <text evidence="1 8">Belongs to the universal ribosomal protein uL3 family.</text>
</comment>
<feature type="region of interest" description="Disordered" evidence="10">
    <location>
        <begin position="268"/>
        <end position="298"/>
    </location>
</feature>
<dbReference type="Gene3D" id="3.30.160.810">
    <property type="match status" value="1"/>
</dbReference>
<dbReference type="GO" id="GO:0022625">
    <property type="term" value="C:cytosolic large ribosomal subunit"/>
    <property type="evidence" value="ECO:0007669"/>
    <property type="project" value="TreeGrafter"/>
</dbReference>
<dbReference type="AlphaFoldDB" id="A0A4Q9G3D4"/>
<dbReference type="GO" id="GO:0006412">
    <property type="term" value="P:translation"/>
    <property type="evidence" value="ECO:0007669"/>
    <property type="project" value="UniProtKB-UniRule"/>
</dbReference>
<evidence type="ECO:0000256" key="4">
    <source>
        <dbReference type="ARBA" id="ARBA00022884"/>
    </source>
</evidence>
<gene>
    <name evidence="8" type="primary">rplC</name>
    <name evidence="11" type="ORF">EYE42_12315</name>
</gene>
<dbReference type="OrthoDB" id="9806135at2"/>
<dbReference type="SUPFAM" id="SSF50447">
    <property type="entry name" value="Translation proteins"/>
    <property type="match status" value="1"/>
</dbReference>
<dbReference type="InterPro" id="IPR009000">
    <property type="entry name" value="Transl_B-barrel_sf"/>
</dbReference>
<keyword evidence="12" id="KW-1185">Reference proteome</keyword>
<keyword evidence="5 8" id="KW-0689">Ribosomal protein</keyword>
<dbReference type="PANTHER" id="PTHR11229">
    <property type="entry name" value="50S RIBOSOMAL PROTEIN L3"/>
    <property type="match status" value="1"/>
</dbReference>
<accession>A0A4Q9G3D4</accession>
<name>A0A4Q9G3D4_9RHOB</name>
<dbReference type="HAMAP" id="MF_01325_B">
    <property type="entry name" value="Ribosomal_uL3_B"/>
    <property type="match status" value="1"/>
</dbReference>
<evidence type="ECO:0000256" key="6">
    <source>
        <dbReference type="ARBA" id="ARBA00023274"/>
    </source>
</evidence>
<dbReference type="PANTHER" id="PTHR11229:SF16">
    <property type="entry name" value="LARGE RIBOSOMAL SUBUNIT PROTEIN UL3C"/>
    <property type="match status" value="1"/>
</dbReference>
<proteinExistence type="inferred from homology"/>
<keyword evidence="6 8" id="KW-0687">Ribonucleoprotein</keyword>
<dbReference type="InterPro" id="IPR019927">
    <property type="entry name" value="Ribosomal_uL3_bac/org-type"/>
</dbReference>
<organism evidence="11 12">
    <name type="scientific">Paracoccus subflavus</name>
    <dbReference type="NCBI Taxonomy" id="2528244"/>
    <lineage>
        <taxon>Bacteria</taxon>
        <taxon>Pseudomonadati</taxon>
        <taxon>Pseudomonadota</taxon>
        <taxon>Alphaproteobacteria</taxon>
        <taxon>Rhodobacterales</taxon>
        <taxon>Paracoccaceae</taxon>
        <taxon>Paracoccus</taxon>
    </lineage>
</organism>
<dbReference type="NCBIfam" id="TIGR03625">
    <property type="entry name" value="L3_bact"/>
    <property type="match status" value="1"/>
</dbReference>
<evidence type="ECO:0000313" key="11">
    <source>
        <dbReference type="EMBL" id="TBN38745.1"/>
    </source>
</evidence>
<comment type="function">
    <text evidence="8">One of the primary rRNA binding proteins, it binds directly near the 3'-end of the 23S rRNA, where it nucleates assembly of the 50S subunit.</text>
</comment>
<keyword evidence="3 8" id="KW-0699">rRNA-binding</keyword>
<evidence type="ECO:0000256" key="7">
    <source>
        <dbReference type="ARBA" id="ARBA00035243"/>
    </source>
</evidence>
<evidence type="ECO:0000256" key="1">
    <source>
        <dbReference type="ARBA" id="ARBA00006540"/>
    </source>
</evidence>
<evidence type="ECO:0000313" key="12">
    <source>
        <dbReference type="Proteomes" id="UP000293520"/>
    </source>
</evidence>
<comment type="caution">
    <text evidence="11">The sequence shown here is derived from an EMBL/GenBank/DDBJ whole genome shotgun (WGS) entry which is preliminary data.</text>
</comment>
<dbReference type="GO" id="GO:0019843">
    <property type="term" value="F:rRNA binding"/>
    <property type="evidence" value="ECO:0007669"/>
    <property type="project" value="UniProtKB-UniRule"/>
</dbReference>
<dbReference type="EMBL" id="SISK01000009">
    <property type="protein sequence ID" value="TBN38745.1"/>
    <property type="molecule type" value="Genomic_DNA"/>
</dbReference>
<keyword evidence="4 8" id="KW-0694">RNA-binding</keyword>
<protein>
    <recommendedName>
        <fullName evidence="7 8">Large ribosomal subunit protein uL3</fullName>
    </recommendedName>
</protein>
<sequence>MLRTGVIAKKLGMTRLFLDDGRQVPVTVLQLDSLQVVDQRTAARDGYTAVQLGAGEAKAKRTTAALRGHFAKASVAPKRKIAEFRVAEENLINVGEEITADHYFAGQYVDIAGTSIGKGFAGAMKRHNFGGLRASHGVSISHRSHGSTGQCQDPGKVFKGKKMAGHLGAVRVTTQNLQVVRTDADRGLIMVKGSVPGSKGGWVTIKDAVKKATPENVIYPAALKSAAEEARRLAEAAAAEAAAAEEAAREAAAAEAAAAEEAALAEAQAAIAADKEAADPNADKAADGDTAAAPEGDK</sequence>
<feature type="compositionally biased region" description="Low complexity" evidence="10">
    <location>
        <begin position="288"/>
        <end position="298"/>
    </location>
</feature>
<dbReference type="Proteomes" id="UP000293520">
    <property type="component" value="Unassembled WGS sequence"/>
</dbReference>
<dbReference type="Pfam" id="PF00297">
    <property type="entry name" value="Ribosomal_L3"/>
    <property type="match status" value="1"/>
</dbReference>
<feature type="modified residue" description="N5-methylglutamine" evidence="8">
    <location>
        <position position="152"/>
    </location>
</feature>
<evidence type="ECO:0000256" key="2">
    <source>
        <dbReference type="ARBA" id="ARBA00022481"/>
    </source>
</evidence>
<feature type="coiled-coil region" evidence="9">
    <location>
        <begin position="227"/>
        <end position="264"/>
    </location>
</feature>
<evidence type="ECO:0000256" key="3">
    <source>
        <dbReference type="ARBA" id="ARBA00022730"/>
    </source>
</evidence>
<evidence type="ECO:0000256" key="9">
    <source>
        <dbReference type="SAM" id="Coils"/>
    </source>
</evidence>
<comment type="PTM">
    <text evidence="8">Methylated by PrmB.</text>
</comment>
<dbReference type="FunFam" id="2.40.30.10:FF:000004">
    <property type="entry name" value="50S ribosomal protein L3"/>
    <property type="match status" value="1"/>
</dbReference>
<dbReference type="GO" id="GO:0003735">
    <property type="term" value="F:structural constituent of ribosome"/>
    <property type="evidence" value="ECO:0007669"/>
    <property type="project" value="UniProtKB-UniRule"/>
</dbReference>
<reference evidence="11 12" key="1">
    <citation type="submission" date="2019-02" db="EMBL/GenBank/DDBJ databases">
        <title>Paracoccus subflavus sp. nov., isolated from marine sediment of the Pacific Ocean.</title>
        <authorList>
            <person name="Zhang G."/>
        </authorList>
    </citation>
    <scope>NUCLEOTIDE SEQUENCE [LARGE SCALE GENOMIC DNA]</scope>
    <source>
        <strain evidence="11 12">GY0581</strain>
    </source>
</reference>
<feature type="compositionally biased region" description="Basic and acidic residues" evidence="10">
    <location>
        <begin position="273"/>
        <end position="287"/>
    </location>
</feature>
<comment type="subunit">
    <text evidence="8">Part of the 50S ribosomal subunit. Forms a cluster with proteins L14 and L19.</text>
</comment>
<keyword evidence="2 8" id="KW-0488">Methylation</keyword>
<keyword evidence="9" id="KW-0175">Coiled coil</keyword>
<dbReference type="Gene3D" id="2.40.30.10">
    <property type="entry name" value="Translation factors"/>
    <property type="match status" value="1"/>
</dbReference>